<keyword evidence="1" id="KW-0812">Transmembrane</keyword>
<comment type="caution">
    <text evidence="2">The sequence shown here is derived from an EMBL/GenBank/DDBJ whole genome shotgun (WGS) entry which is preliminary data.</text>
</comment>
<keyword evidence="1" id="KW-1133">Transmembrane helix</keyword>
<evidence type="ECO:0000313" key="3">
    <source>
        <dbReference type="Proteomes" id="UP000019471"/>
    </source>
</evidence>
<reference evidence="2 3" key="1">
    <citation type="submission" date="2013-03" db="EMBL/GenBank/DDBJ databases">
        <title>The Genome Sequence of Cladophialophora psammophila CBS 110553.</title>
        <authorList>
            <consortium name="The Broad Institute Genomics Platform"/>
            <person name="Cuomo C."/>
            <person name="de Hoog S."/>
            <person name="Gorbushina A."/>
            <person name="Walker B."/>
            <person name="Young S.K."/>
            <person name="Zeng Q."/>
            <person name="Gargeya S."/>
            <person name="Fitzgerald M."/>
            <person name="Haas B."/>
            <person name="Abouelleil A."/>
            <person name="Allen A.W."/>
            <person name="Alvarado L."/>
            <person name="Arachchi H.M."/>
            <person name="Berlin A.M."/>
            <person name="Chapman S.B."/>
            <person name="Gainer-Dewar J."/>
            <person name="Goldberg J."/>
            <person name="Griggs A."/>
            <person name="Gujja S."/>
            <person name="Hansen M."/>
            <person name="Howarth C."/>
            <person name="Imamovic A."/>
            <person name="Ireland A."/>
            <person name="Larimer J."/>
            <person name="McCowan C."/>
            <person name="Murphy C."/>
            <person name="Pearson M."/>
            <person name="Poon T.W."/>
            <person name="Priest M."/>
            <person name="Roberts A."/>
            <person name="Saif S."/>
            <person name="Shea T."/>
            <person name="Sisk P."/>
            <person name="Sykes S."/>
            <person name="Wortman J."/>
            <person name="Nusbaum C."/>
            <person name="Birren B."/>
        </authorList>
    </citation>
    <scope>NUCLEOTIDE SEQUENCE [LARGE SCALE GENOMIC DNA]</scope>
    <source>
        <strain evidence="2 3">CBS 110553</strain>
    </source>
</reference>
<dbReference type="GeneID" id="19190744"/>
<protein>
    <recommendedName>
        <fullName evidence="4">Major facilitator superfamily (MFS) profile domain-containing protein</fullName>
    </recommendedName>
</protein>
<evidence type="ECO:0000256" key="1">
    <source>
        <dbReference type="SAM" id="Phobius"/>
    </source>
</evidence>
<gene>
    <name evidence="2" type="ORF">A1O5_06031</name>
</gene>
<dbReference type="HOGENOM" id="CLU_2960578_0_0_1"/>
<keyword evidence="3" id="KW-1185">Reference proteome</keyword>
<name>W9WSX7_9EURO</name>
<feature type="transmembrane region" description="Helical" evidence="1">
    <location>
        <begin position="15"/>
        <end position="35"/>
    </location>
</feature>
<dbReference type="AlphaFoldDB" id="W9WSX7"/>
<evidence type="ECO:0008006" key="4">
    <source>
        <dbReference type="Google" id="ProtNLM"/>
    </source>
</evidence>
<dbReference type="Proteomes" id="UP000019471">
    <property type="component" value="Unassembled WGS sequence"/>
</dbReference>
<evidence type="ECO:0000313" key="2">
    <source>
        <dbReference type="EMBL" id="EXJ71038.1"/>
    </source>
</evidence>
<proteinExistence type="predicted"/>
<organism evidence="2 3">
    <name type="scientific">Cladophialophora psammophila CBS 110553</name>
    <dbReference type="NCBI Taxonomy" id="1182543"/>
    <lineage>
        <taxon>Eukaryota</taxon>
        <taxon>Fungi</taxon>
        <taxon>Dikarya</taxon>
        <taxon>Ascomycota</taxon>
        <taxon>Pezizomycotina</taxon>
        <taxon>Eurotiomycetes</taxon>
        <taxon>Chaetothyriomycetidae</taxon>
        <taxon>Chaetothyriales</taxon>
        <taxon>Herpotrichiellaceae</taxon>
        <taxon>Cladophialophora</taxon>
    </lineage>
</organism>
<dbReference type="RefSeq" id="XP_007744817.1">
    <property type="nucleotide sequence ID" value="XM_007746627.1"/>
</dbReference>
<sequence length="59" mass="6459">MASGFLIKITGRHKWLAIFIGLPLQILSTGLMIYLSRLHSKTASIVAVQIFFSLGDGII</sequence>
<keyword evidence="1" id="KW-0472">Membrane</keyword>
<accession>W9WSX7</accession>
<dbReference type="EMBL" id="AMGX01000008">
    <property type="protein sequence ID" value="EXJ71038.1"/>
    <property type="molecule type" value="Genomic_DNA"/>
</dbReference>